<feature type="region of interest" description="Disordered" evidence="1">
    <location>
        <begin position="18"/>
        <end position="42"/>
    </location>
</feature>
<reference evidence="2" key="2">
    <citation type="journal article" date="2023" name="Science">
        <title>Genomic signatures of disease resistance in endangered staghorn corals.</title>
        <authorList>
            <person name="Vollmer S.V."/>
            <person name="Selwyn J.D."/>
            <person name="Despard B.A."/>
            <person name="Roesel C.L."/>
        </authorList>
    </citation>
    <scope>NUCLEOTIDE SEQUENCE</scope>
    <source>
        <strain evidence="2">K2</strain>
    </source>
</reference>
<evidence type="ECO:0000256" key="1">
    <source>
        <dbReference type="SAM" id="MobiDB-lite"/>
    </source>
</evidence>
<name>A0AAD9QMU6_ACRCE</name>
<feature type="region of interest" description="Disordered" evidence="1">
    <location>
        <begin position="59"/>
        <end position="78"/>
    </location>
</feature>
<evidence type="ECO:0000313" key="2">
    <source>
        <dbReference type="EMBL" id="KAK2564202.1"/>
    </source>
</evidence>
<dbReference type="Proteomes" id="UP001249851">
    <property type="component" value="Unassembled WGS sequence"/>
</dbReference>
<dbReference type="AlphaFoldDB" id="A0AAD9QMU6"/>
<protein>
    <submittedName>
        <fullName evidence="2">Uncharacterized protein</fullName>
    </submittedName>
</protein>
<sequence>MDYPSVFMTISDYYLQESSRQEKQKLGREDDENDDTNEEMEVDMDYSVSVALQFEQLTTELETTKETPQPPSPFELATDFVKGRRGPERKLRLEQELLLT</sequence>
<dbReference type="EMBL" id="JARQWQ010000023">
    <property type="protein sequence ID" value="KAK2564202.1"/>
    <property type="molecule type" value="Genomic_DNA"/>
</dbReference>
<gene>
    <name evidence="2" type="ORF">P5673_012447</name>
</gene>
<feature type="compositionally biased region" description="Acidic residues" evidence="1">
    <location>
        <begin position="29"/>
        <end position="42"/>
    </location>
</feature>
<organism evidence="2 3">
    <name type="scientific">Acropora cervicornis</name>
    <name type="common">Staghorn coral</name>
    <dbReference type="NCBI Taxonomy" id="6130"/>
    <lineage>
        <taxon>Eukaryota</taxon>
        <taxon>Metazoa</taxon>
        <taxon>Cnidaria</taxon>
        <taxon>Anthozoa</taxon>
        <taxon>Hexacorallia</taxon>
        <taxon>Scleractinia</taxon>
        <taxon>Astrocoeniina</taxon>
        <taxon>Acroporidae</taxon>
        <taxon>Acropora</taxon>
    </lineage>
</organism>
<reference evidence="2" key="1">
    <citation type="journal article" date="2023" name="G3 (Bethesda)">
        <title>Whole genome assembly and annotation of the endangered Caribbean coral Acropora cervicornis.</title>
        <authorList>
            <person name="Selwyn J.D."/>
            <person name="Vollmer S.V."/>
        </authorList>
    </citation>
    <scope>NUCLEOTIDE SEQUENCE</scope>
    <source>
        <strain evidence="2">K2</strain>
    </source>
</reference>
<feature type="compositionally biased region" description="Basic and acidic residues" evidence="1">
    <location>
        <begin position="19"/>
        <end position="28"/>
    </location>
</feature>
<accession>A0AAD9QMU6</accession>
<evidence type="ECO:0000313" key="3">
    <source>
        <dbReference type="Proteomes" id="UP001249851"/>
    </source>
</evidence>
<keyword evidence="3" id="KW-1185">Reference proteome</keyword>
<proteinExistence type="predicted"/>
<comment type="caution">
    <text evidence="2">The sequence shown here is derived from an EMBL/GenBank/DDBJ whole genome shotgun (WGS) entry which is preliminary data.</text>
</comment>